<evidence type="ECO:0000313" key="1">
    <source>
        <dbReference type="Ensembl" id="ENSGAGP00000028654.1"/>
    </source>
</evidence>
<proteinExistence type="predicted"/>
<dbReference type="Proteomes" id="UP000291020">
    <property type="component" value="Unassembled WGS sequence"/>
</dbReference>
<keyword evidence="2" id="KW-1185">Reference proteome</keyword>
<sequence length="246" mass="26454">QAQPCCNGATATAACTQRSRGLRELPGISGQGRRGCTGCTGSLLPVSSTRHPGPQEGPTARCTQPCQIPGPARCRQPCQIPGPARCRQPCQSPGPARCMQSCPIPARCTRCCQSPARCTQPCQIPGPARCRQPCQSPGPARCRQPCQSPAPEGRACWAVGLGDLERFSLPEMLWGQNYHGTPHFLQPSWCPLSACPEQGLDPGLREYCHHPSLETLDLLSSPSCWYGRSGTPVLRHFSSEARISSR</sequence>
<accession>A0A452ILE4</accession>
<organism evidence="1 2">
    <name type="scientific">Gopherus agassizii</name>
    <name type="common">Agassiz's desert tortoise</name>
    <dbReference type="NCBI Taxonomy" id="38772"/>
    <lineage>
        <taxon>Eukaryota</taxon>
        <taxon>Metazoa</taxon>
        <taxon>Chordata</taxon>
        <taxon>Craniata</taxon>
        <taxon>Vertebrata</taxon>
        <taxon>Euteleostomi</taxon>
        <taxon>Archelosauria</taxon>
        <taxon>Testudinata</taxon>
        <taxon>Testudines</taxon>
        <taxon>Cryptodira</taxon>
        <taxon>Durocryptodira</taxon>
        <taxon>Testudinoidea</taxon>
        <taxon>Testudinidae</taxon>
        <taxon>Gopherus</taxon>
    </lineage>
</organism>
<name>A0A452ILE4_9SAUR</name>
<protein>
    <submittedName>
        <fullName evidence="1">Uncharacterized protein</fullName>
    </submittedName>
</protein>
<dbReference type="AlphaFoldDB" id="A0A452ILE4"/>
<reference evidence="1" key="3">
    <citation type="submission" date="2025-09" db="UniProtKB">
        <authorList>
            <consortium name="Ensembl"/>
        </authorList>
    </citation>
    <scope>IDENTIFICATION</scope>
</reference>
<reference evidence="1" key="2">
    <citation type="submission" date="2025-08" db="UniProtKB">
        <authorList>
            <consortium name="Ensembl"/>
        </authorList>
    </citation>
    <scope>IDENTIFICATION</scope>
</reference>
<dbReference type="Ensembl" id="ENSGAGT00000032546.1">
    <property type="protein sequence ID" value="ENSGAGP00000028654.1"/>
    <property type="gene ID" value="ENSGAGG00000020768.1"/>
</dbReference>
<evidence type="ECO:0000313" key="2">
    <source>
        <dbReference type="Proteomes" id="UP000291020"/>
    </source>
</evidence>
<reference evidence="2" key="1">
    <citation type="journal article" date="2017" name="PLoS ONE">
        <title>The Agassiz's desert tortoise genome provides a resource for the conservation of a threatened species.</title>
        <authorList>
            <person name="Tollis M."/>
            <person name="DeNardo D.F."/>
            <person name="Cornelius J.A."/>
            <person name="Dolby G.A."/>
            <person name="Edwards T."/>
            <person name="Henen B.T."/>
            <person name="Karl A.E."/>
            <person name="Murphy R.W."/>
            <person name="Kusumi K."/>
        </authorList>
    </citation>
    <scope>NUCLEOTIDE SEQUENCE [LARGE SCALE GENOMIC DNA]</scope>
</reference>